<keyword evidence="2" id="KW-1185">Reference proteome</keyword>
<organism evidence="1 2">
    <name type="scientific">Thelohanellus kitauei</name>
    <name type="common">Myxosporean</name>
    <dbReference type="NCBI Taxonomy" id="669202"/>
    <lineage>
        <taxon>Eukaryota</taxon>
        <taxon>Metazoa</taxon>
        <taxon>Cnidaria</taxon>
        <taxon>Myxozoa</taxon>
        <taxon>Myxosporea</taxon>
        <taxon>Bivalvulida</taxon>
        <taxon>Platysporina</taxon>
        <taxon>Myxobolidae</taxon>
        <taxon>Thelohanellus</taxon>
    </lineage>
</organism>
<name>A0A0C2NFI3_THEKT</name>
<sequence length="230" mass="26351">MPCAVSTSFSNSEHIDTLINFQYLNECATKTKIIYDVIKKWIAVKIIPFYYTFDLDSKGFYLTSRPIYYHDSGELAIEKLNNYHTENFRIFFCHLSNPWIDFERSFSFYESEKTKYPDNLDLSKHKSIGRAFQRQGASLIPAQSDSAVFRQEFDSLRGAIVRAVDLCHVCHVEVCLLSSLLLAARCSGEALLLLTLKLRLCGNLSISLTSLKLKTDIQIKNTSLQVHCRL</sequence>
<dbReference type="Proteomes" id="UP000031668">
    <property type="component" value="Unassembled WGS sequence"/>
</dbReference>
<dbReference type="AlphaFoldDB" id="A0A0C2NFI3"/>
<comment type="caution">
    <text evidence="1">The sequence shown here is derived from an EMBL/GenBank/DDBJ whole genome shotgun (WGS) entry which is preliminary data.</text>
</comment>
<evidence type="ECO:0000313" key="2">
    <source>
        <dbReference type="Proteomes" id="UP000031668"/>
    </source>
</evidence>
<dbReference type="EMBL" id="JWZT01001101">
    <property type="protein sequence ID" value="KII72777.1"/>
    <property type="molecule type" value="Genomic_DNA"/>
</dbReference>
<accession>A0A0C2NFI3</accession>
<protein>
    <submittedName>
        <fullName evidence="1">Uncharacterized protein</fullName>
    </submittedName>
</protein>
<evidence type="ECO:0000313" key="1">
    <source>
        <dbReference type="EMBL" id="KII72777.1"/>
    </source>
</evidence>
<reference evidence="1 2" key="1">
    <citation type="journal article" date="2014" name="Genome Biol. Evol.">
        <title>The genome of the myxosporean Thelohanellus kitauei shows adaptations to nutrient acquisition within its fish host.</title>
        <authorList>
            <person name="Yang Y."/>
            <person name="Xiong J."/>
            <person name="Zhou Z."/>
            <person name="Huo F."/>
            <person name="Miao W."/>
            <person name="Ran C."/>
            <person name="Liu Y."/>
            <person name="Zhang J."/>
            <person name="Feng J."/>
            <person name="Wang M."/>
            <person name="Wang M."/>
            <person name="Wang L."/>
            <person name="Yao B."/>
        </authorList>
    </citation>
    <scope>NUCLEOTIDE SEQUENCE [LARGE SCALE GENOMIC DNA]</scope>
    <source>
        <strain evidence="1">Wuqing</strain>
    </source>
</reference>
<gene>
    <name evidence="1" type="ORF">RF11_11704</name>
</gene>
<proteinExistence type="predicted"/>